<dbReference type="Gene3D" id="3.40.50.12370">
    <property type="match status" value="1"/>
</dbReference>
<dbReference type="Pfam" id="PF00582">
    <property type="entry name" value="Usp"/>
    <property type="match status" value="2"/>
</dbReference>
<sequence>MNRFQNILYVMGNQNNEPSPSLMRAVSLAKNNQADLTLLAMHTKTTLPLYAQGIGIDENSLQQRIKEREEEALTKLSQALEKEIEATILVRSGKKYIESIRAVQAHNFDLVIKEADEYNWLDHLIVSDDMHLLRQCPCPVWLMKKESEKENYQRIMAAVDFDTENDETENEQINEVIVDLASSLSLSNFTSLDIVNVYDVPQAGFISLWAEQPDKIERKLFESEHRLRQQKMDGLLYTMQQQLGDESYEYVSPRSHTIQGIAGQEIPKFAKENDIDLVIMGTVARSGIAGVLIGNTAETVLSQLQCSVLAIKPPGFVSPEL</sequence>
<evidence type="ECO:0000259" key="5">
    <source>
        <dbReference type="Pfam" id="PF00582"/>
    </source>
</evidence>
<name>A0ABU9TPW5_9GAMM</name>
<accession>A0ABU9TPW5</accession>
<protein>
    <submittedName>
        <fullName evidence="6">Universal stress protein</fullName>
    </submittedName>
</protein>
<dbReference type="EMBL" id="JBBMRA010000003">
    <property type="protein sequence ID" value="MEM5535766.1"/>
    <property type="molecule type" value="Genomic_DNA"/>
</dbReference>
<evidence type="ECO:0000313" key="6">
    <source>
        <dbReference type="EMBL" id="MEM5535766.1"/>
    </source>
</evidence>
<evidence type="ECO:0000256" key="3">
    <source>
        <dbReference type="ARBA" id="ARBA00022490"/>
    </source>
</evidence>
<dbReference type="PANTHER" id="PTHR47892:SF1">
    <property type="entry name" value="UNIVERSAL STRESS PROTEIN E"/>
    <property type="match status" value="1"/>
</dbReference>
<dbReference type="InterPro" id="IPR006016">
    <property type="entry name" value="UspA"/>
</dbReference>
<dbReference type="InterPro" id="IPR006015">
    <property type="entry name" value="Universal_stress_UspA"/>
</dbReference>
<comment type="subcellular location">
    <subcellularLocation>
        <location evidence="1">Cytoplasm</location>
    </subcellularLocation>
</comment>
<evidence type="ECO:0000313" key="7">
    <source>
        <dbReference type="Proteomes" id="UP001449225"/>
    </source>
</evidence>
<evidence type="ECO:0000256" key="1">
    <source>
        <dbReference type="ARBA" id="ARBA00004496"/>
    </source>
</evidence>
<feature type="domain" description="UspA" evidence="5">
    <location>
        <begin position="152"/>
        <end position="312"/>
    </location>
</feature>
<dbReference type="PANTHER" id="PTHR47892">
    <property type="entry name" value="UNIVERSAL STRESS PROTEIN E"/>
    <property type="match status" value="1"/>
</dbReference>
<gene>
    <name evidence="6" type="ORF">WNY58_05095</name>
</gene>
<organism evidence="6 7">
    <name type="scientific">Neptuniibacter pectenicola</name>
    <dbReference type="NCBI Taxonomy" id="1806669"/>
    <lineage>
        <taxon>Bacteria</taxon>
        <taxon>Pseudomonadati</taxon>
        <taxon>Pseudomonadota</taxon>
        <taxon>Gammaproteobacteria</taxon>
        <taxon>Oceanospirillales</taxon>
        <taxon>Oceanospirillaceae</taxon>
        <taxon>Neptuniibacter</taxon>
    </lineage>
</organism>
<dbReference type="RefSeq" id="WP_342853919.1">
    <property type="nucleotide sequence ID" value="NZ_JBBMRA010000003.1"/>
</dbReference>
<reference evidence="6 7" key="1">
    <citation type="submission" date="2024-03" db="EMBL/GenBank/DDBJ databases">
        <title>Community enrichment and isolation of bacterial strains for fucoidan degradation.</title>
        <authorList>
            <person name="Sichert A."/>
        </authorList>
    </citation>
    <scope>NUCLEOTIDE SEQUENCE [LARGE SCALE GENOMIC DNA]</scope>
    <source>
        <strain evidence="6 7">AS76</strain>
    </source>
</reference>
<comment type="function">
    <text evidence="4">Required for resistance to DNA-damaging agents.</text>
</comment>
<evidence type="ECO:0000256" key="4">
    <source>
        <dbReference type="ARBA" id="ARBA00037131"/>
    </source>
</evidence>
<dbReference type="Proteomes" id="UP001449225">
    <property type="component" value="Unassembled WGS sequence"/>
</dbReference>
<feature type="domain" description="UspA" evidence="5">
    <location>
        <begin position="4"/>
        <end position="143"/>
    </location>
</feature>
<comment type="caution">
    <text evidence="6">The sequence shown here is derived from an EMBL/GenBank/DDBJ whole genome shotgun (WGS) entry which is preliminary data.</text>
</comment>
<keyword evidence="3" id="KW-0963">Cytoplasm</keyword>
<dbReference type="PRINTS" id="PR01438">
    <property type="entry name" value="UNVRSLSTRESS"/>
</dbReference>
<dbReference type="SUPFAM" id="SSF52402">
    <property type="entry name" value="Adenine nucleotide alpha hydrolases-like"/>
    <property type="match status" value="2"/>
</dbReference>
<comment type="similarity">
    <text evidence="2">Belongs to the universal stress protein A family.</text>
</comment>
<keyword evidence="7" id="KW-1185">Reference proteome</keyword>
<proteinExistence type="inferred from homology"/>
<evidence type="ECO:0000256" key="2">
    <source>
        <dbReference type="ARBA" id="ARBA00008791"/>
    </source>
</evidence>